<dbReference type="Pfam" id="PF00092">
    <property type="entry name" value="VWA"/>
    <property type="match status" value="1"/>
</dbReference>
<protein>
    <recommendedName>
        <fullName evidence="1">VWFA domain-containing protein</fullName>
    </recommendedName>
</protein>
<dbReference type="Proteomes" id="UP001186944">
    <property type="component" value="Unassembled WGS sequence"/>
</dbReference>
<sequence>MLQFVQGFAKEFNIGPLNVQIGVVTYSTSVHEYIRLNSNRDQQSLLYNINRLPYQSGLTRTADAINLTLYHGFSQPHGDRDSVTDVMMVITDGQSQDPRATAAAARRAHNAGVKTFAIGVGNRVKATEMDTIASDKNYVFHVSNYDALQQLKEELRNKTCEGNGIPTPTLPVVTLQRRTSTTNLPTIKTTTTTTVFKGLNTTFKEHLILTGQKAIHCKYAVIIIGLKVSAKNPRNR</sequence>
<evidence type="ECO:0000313" key="2">
    <source>
        <dbReference type="EMBL" id="KAK3082937.1"/>
    </source>
</evidence>
<accession>A0AA89BJ93</accession>
<dbReference type="PANTHER" id="PTHR24020">
    <property type="entry name" value="COLLAGEN ALPHA"/>
    <property type="match status" value="1"/>
</dbReference>
<dbReference type="EMBL" id="VSWD01000014">
    <property type="protein sequence ID" value="KAK3082937.1"/>
    <property type="molecule type" value="Genomic_DNA"/>
</dbReference>
<dbReference type="PROSITE" id="PS50234">
    <property type="entry name" value="VWFA"/>
    <property type="match status" value="1"/>
</dbReference>
<dbReference type="PANTHER" id="PTHR24020:SF84">
    <property type="entry name" value="VWFA DOMAIN-CONTAINING PROTEIN"/>
    <property type="match status" value="1"/>
</dbReference>
<organism evidence="2 3">
    <name type="scientific">Pinctada imbricata</name>
    <name type="common">Atlantic pearl-oyster</name>
    <name type="synonym">Pinctada martensii</name>
    <dbReference type="NCBI Taxonomy" id="66713"/>
    <lineage>
        <taxon>Eukaryota</taxon>
        <taxon>Metazoa</taxon>
        <taxon>Spiralia</taxon>
        <taxon>Lophotrochozoa</taxon>
        <taxon>Mollusca</taxon>
        <taxon>Bivalvia</taxon>
        <taxon>Autobranchia</taxon>
        <taxon>Pteriomorphia</taxon>
        <taxon>Pterioida</taxon>
        <taxon>Pterioidea</taxon>
        <taxon>Pteriidae</taxon>
        <taxon>Pinctada</taxon>
    </lineage>
</organism>
<proteinExistence type="predicted"/>
<dbReference type="Gene3D" id="3.40.50.410">
    <property type="entry name" value="von Willebrand factor, type A domain"/>
    <property type="match status" value="1"/>
</dbReference>
<dbReference type="InterPro" id="IPR036465">
    <property type="entry name" value="vWFA_dom_sf"/>
</dbReference>
<name>A0AA89BJ93_PINIB</name>
<dbReference type="InterPro" id="IPR050525">
    <property type="entry name" value="ECM_Assembly_Org"/>
</dbReference>
<reference evidence="2" key="1">
    <citation type="submission" date="2019-08" db="EMBL/GenBank/DDBJ databases">
        <title>The improved chromosome-level genome for the pearl oyster Pinctada fucata martensii using PacBio sequencing and Hi-C.</title>
        <authorList>
            <person name="Zheng Z."/>
        </authorList>
    </citation>
    <scope>NUCLEOTIDE SEQUENCE</scope>
    <source>
        <strain evidence="2">ZZ-2019</strain>
        <tissue evidence="2">Adductor muscle</tissue>
    </source>
</reference>
<gene>
    <name evidence="2" type="ORF">FSP39_009509</name>
</gene>
<dbReference type="AlphaFoldDB" id="A0AA89BJ93"/>
<feature type="domain" description="VWFA" evidence="1">
    <location>
        <begin position="1"/>
        <end position="155"/>
    </location>
</feature>
<evidence type="ECO:0000313" key="3">
    <source>
        <dbReference type="Proteomes" id="UP001186944"/>
    </source>
</evidence>
<dbReference type="SUPFAM" id="SSF53300">
    <property type="entry name" value="vWA-like"/>
    <property type="match status" value="1"/>
</dbReference>
<comment type="caution">
    <text evidence="2">The sequence shown here is derived from an EMBL/GenBank/DDBJ whole genome shotgun (WGS) entry which is preliminary data.</text>
</comment>
<dbReference type="SMART" id="SM00327">
    <property type="entry name" value="VWA"/>
    <property type="match status" value="1"/>
</dbReference>
<keyword evidence="3" id="KW-1185">Reference proteome</keyword>
<evidence type="ECO:0000259" key="1">
    <source>
        <dbReference type="PROSITE" id="PS50234"/>
    </source>
</evidence>
<dbReference type="InterPro" id="IPR002035">
    <property type="entry name" value="VWF_A"/>
</dbReference>